<evidence type="ECO:0000256" key="1">
    <source>
        <dbReference type="ARBA" id="ARBA00006654"/>
    </source>
</evidence>
<dbReference type="Pfam" id="PF02872">
    <property type="entry name" value="5_nucleotid_C"/>
    <property type="match status" value="1"/>
</dbReference>
<dbReference type="SUPFAM" id="SSF55816">
    <property type="entry name" value="5'-nucleotidase (syn. UDP-sugar hydrolase), C-terminal domain"/>
    <property type="match status" value="1"/>
</dbReference>
<keyword evidence="3" id="KW-0378">Hydrolase</keyword>
<evidence type="ECO:0000259" key="4">
    <source>
        <dbReference type="Pfam" id="PF00149"/>
    </source>
</evidence>
<evidence type="ECO:0000256" key="3">
    <source>
        <dbReference type="RuleBase" id="RU362119"/>
    </source>
</evidence>
<dbReference type="PRINTS" id="PR01607">
    <property type="entry name" value="APYRASEFAMLY"/>
</dbReference>
<keyword evidence="7" id="KW-1185">Reference proteome</keyword>
<evidence type="ECO:0000313" key="6">
    <source>
        <dbReference type="EMBL" id="GAA0358264.1"/>
    </source>
</evidence>
<organism evidence="6 7">
    <name type="scientific">Bowmanella denitrificans</name>
    <dbReference type="NCBI Taxonomy" id="366582"/>
    <lineage>
        <taxon>Bacteria</taxon>
        <taxon>Pseudomonadati</taxon>
        <taxon>Pseudomonadota</taxon>
        <taxon>Gammaproteobacteria</taxon>
        <taxon>Alteromonadales</taxon>
        <taxon>Alteromonadaceae</taxon>
        <taxon>Bowmanella</taxon>
    </lineage>
</organism>
<comment type="caution">
    <text evidence="6">The sequence shown here is derived from an EMBL/GenBank/DDBJ whole genome shotgun (WGS) entry which is preliminary data.</text>
</comment>
<feature type="domain" description="5'-Nucleotidase C-terminal" evidence="5">
    <location>
        <begin position="414"/>
        <end position="555"/>
    </location>
</feature>
<dbReference type="PROSITE" id="PS00785">
    <property type="entry name" value="5_NUCLEOTIDASE_1"/>
    <property type="match status" value="1"/>
</dbReference>
<name>A0ABN0X921_9ALTE</name>
<dbReference type="Gene3D" id="3.60.21.10">
    <property type="match status" value="1"/>
</dbReference>
<sequence length="607" mass="66613">MKPALWSLPVLAGMLVACNNDNKPDPVLPLSSHQPISLKILHTNDHHSYFESQTMDLALNYDTESQGNERVRVQLGGFSRIASAIEEYRDANTLVLNSGELNGTLYFSLFKGKVDIQVFNYLGLDAYQLGNHEFDEGDAHLAELIDMASFPILAGNVHPTEKSPLYGKPILPRVIKDIEGEKVAIIGVLKVEKTRESSMVSDQVNFTDEVESVKAQVKELEAEDINKIIVLSHLGYEFDQQLASQVNGIDVIIGGDTHDVLDSTGELTGMGIAVDGEYPTQVSNPEGKPVYIAQAWEYAKGLGRLNVNFDAQGNVETIQGNLELLVADQFQVQDAENKWVAADQSQQQAILQEIGTLTSIRTIAADPAVDAILAPYKLELESFKQSQLGQVDQTMPFTRIPAAFSNGEQPSGSYAAQVVADAFLHYLPKADVAIQNAGGVRAELHQGQFTVADAYQILPFSNTVVTLDLTGEEILQVLNEALDYAQGISASTGAFPYSSHLRYDVVLNASTGQGIKNLEVKDRRSNQWKPIDLQSIYSVATNSFTALGKDGYLTFAKVRETRPDAFEQSDVVYAVPLLEYFRDVLPNHSLPALDWQEYCLKSVSIAP</sequence>
<reference evidence="6 7" key="1">
    <citation type="journal article" date="2019" name="Int. J. Syst. Evol. Microbiol.">
        <title>The Global Catalogue of Microorganisms (GCM) 10K type strain sequencing project: providing services to taxonomists for standard genome sequencing and annotation.</title>
        <authorList>
            <consortium name="The Broad Institute Genomics Platform"/>
            <consortium name="The Broad Institute Genome Sequencing Center for Infectious Disease"/>
            <person name="Wu L."/>
            <person name="Ma J."/>
        </authorList>
    </citation>
    <scope>NUCLEOTIDE SEQUENCE [LARGE SCALE GENOMIC DNA]</scope>
    <source>
        <strain evidence="6 7">JCM 13378</strain>
    </source>
</reference>
<dbReference type="InterPro" id="IPR004843">
    <property type="entry name" value="Calcineurin-like_PHP"/>
</dbReference>
<keyword evidence="3" id="KW-0547">Nucleotide-binding</keyword>
<dbReference type="InterPro" id="IPR036907">
    <property type="entry name" value="5'-Nucleotdase_C_sf"/>
</dbReference>
<evidence type="ECO:0000313" key="7">
    <source>
        <dbReference type="Proteomes" id="UP001501757"/>
    </source>
</evidence>
<dbReference type="Pfam" id="PF00149">
    <property type="entry name" value="Metallophos"/>
    <property type="match status" value="1"/>
</dbReference>
<dbReference type="InterPro" id="IPR006179">
    <property type="entry name" value="5_nucleotidase/apyrase"/>
</dbReference>
<dbReference type="SUPFAM" id="SSF56300">
    <property type="entry name" value="Metallo-dependent phosphatases"/>
    <property type="match status" value="1"/>
</dbReference>
<comment type="similarity">
    <text evidence="1 3">Belongs to the 5'-nucleotidase family.</text>
</comment>
<keyword evidence="2" id="KW-0732">Signal</keyword>
<dbReference type="InterPro" id="IPR029052">
    <property type="entry name" value="Metallo-depent_PP-like"/>
</dbReference>
<proteinExistence type="inferred from homology"/>
<dbReference type="Proteomes" id="UP001501757">
    <property type="component" value="Unassembled WGS sequence"/>
</dbReference>
<dbReference type="PANTHER" id="PTHR11575">
    <property type="entry name" value="5'-NUCLEOTIDASE-RELATED"/>
    <property type="match status" value="1"/>
</dbReference>
<evidence type="ECO:0000259" key="5">
    <source>
        <dbReference type="Pfam" id="PF02872"/>
    </source>
</evidence>
<feature type="domain" description="Calcineurin-like phosphoesterase" evidence="4">
    <location>
        <begin position="38"/>
        <end position="259"/>
    </location>
</feature>
<accession>A0ABN0X921</accession>
<dbReference type="PANTHER" id="PTHR11575:SF24">
    <property type="entry name" value="5'-NUCLEOTIDASE"/>
    <property type="match status" value="1"/>
</dbReference>
<gene>
    <name evidence="6" type="primary">nadN</name>
    <name evidence="6" type="ORF">GCM10009092_23090</name>
</gene>
<dbReference type="EMBL" id="BAAAEI010000012">
    <property type="protein sequence ID" value="GAA0358264.1"/>
    <property type="molecule type" value="Genomic_DNA"/>
</dbReference>
<dbReference type="Gene3D" id="3.90.780.10">
    <property type="entry name" value="5'-Nucleotidase, C-terminal domain"/>
    <property type="match status" value="1"/>
</dbReference>
<dbReference type="RefSeq" id="WP_343845039.1">
    <property type="nucleotide sequence ID" value="NZ_BAAAEI010000012.1"/>
</dbReference>
<evidence type="ECO:0000256" key="2">
    <source>
        <dbReference type="ARBA" id="ARBA00022729"/>
    </source>
</evidence>
<dbReference type="InterPro" id="IPR008334">
    <property type="entry name" value="5'-Nucleotdase_C"/>
</dbReference>
<dbReference type="InterPro" id="IPR006146">
    <property type="entry name" value="5'-Nucleotdase_CS"/>
</dbReference>
<dbReference type="PROSITE" id="PS51257">
    <property type="entry name" value="PROKAR_LIPOPROTEIN"/>
    <property type="match status" value="1"/>
</dbReference>
<protein>
    <submittedName>
        <fullName evidence="6">NAD nucleotidase</fullName>
    </submittedName>
</protein>